<dbReference type="InterPro" id="IPR017475">
    <property type="entry name" value="EPS_sugar_tfrase"/>
</dbReference>
<evidence type="ECO:0000256" key="2">
    <source>
        <dbReference type="ARBA" id="ARBA00004236"/>
    </source>
</evidence>
<dbReference type="PANTHER" id="PTHR30576:SF4">
    <property type="entry name" value="UNDECAPRENYL-PHOSPHATE GALACTOSE PHOSPHOTRANSFERASE"/>
    <property type="match status" value="1"/>
</dbReference>
<keyword evidence="6 9" id="KW-0812">Transmembrane</keyword>
<dbReference type="Pfam" id="PF02397">
    <property type="entry name" value="Bac_transf"/>
    <property type="match status" value="1"/>
</dbReference>
<dbReference type="NCBIfam" id="TIGR03025">
    <property type="entry name" value="EPS_sugtrans"/>
    <property type="match status" value="1"/>
</dbReference>
<comment type="similarity">
    <text evidence="3">Belongs to the bacterial sugar transferase family.</text>
</comment>
<keyword evidence="5 11" id="KW-0808">Transferase</keyword>
<comment type="subcellular location">
    <subcellularLocation>
        <location evidence="2">Cell membrane</location>
    </subcellularLocation>
    <subcellularLocation>
        <location evidence="1">Membrane</location>
        <topology evidence="1">Multi-pass membrane protein</topology>
    </subcellularLocation>
</comment>
<gene>
    <name evidence="11" type="ORF">ENQ77_04030</name>
    <name evidence="12" type="ORF">ENU66_05320</name>
</gene>
<name>A0A7C2K4X2_UNCW3</name>
<evidence type="ECO:0000256" key="7">
    <source>
        <dbReference type="ARBA" id="ARBA00022989"/>
    </source>
</evidence>
<protein>
    <submittedName>
        <fullName evidence="11">Exopolysaccharide biosynthesis polyprenyl glycosylphosphotransferase</fullName>
    </submittedName>
</protein>
<keyword evidence="4" id="KW-1003">Cell membrane</keyword>
<dbReference type="InterPro" id="IPR003362">
    <property type="entry name" value="Bact_transf"/>
</dbReference>
<dbReference type="PANTHER" id="PTHR30576">
    <property type="entry name" value="COLANIC BIOSYNTHESIS UDP-GLUCOSE LIPID CARRIER TRANSFERASE"/>
    <property type="match status" value="1"/>
</dbReference>
<dbReference type="AlphaFoldDB" id="A0A7C2K4X2"/>
<feature type="transmembrane region" description="Helical" evidence="9">
    <location>
        <begin position="60"/>
        <end position="78"/>
    </location>
</feature>
<reference evidence="11" key="1">
    <citation type="journal article" date="2020" name="mSystems">
        <title>Genome- and Community-Level Interaction Insights into Carbon Utilization and Element Cycling Functions of Hydrothermarchaeota in Hydrothermal Sediment.</title>
        <authorList>
            <person name="Zhou Z."/>
            <person name="Liu Y."/>
            <person name="Xu W."/>
            <person name="Pan J."/>
            <person name="Luo Z.H."/>
            <person name="Li M."/>
        </authorList>
    </citation>
    <scope>NUCLEOTIDE SEQUENCE [LARGE SCALE GENOMIC DNA]</scope>
    <source>
        <strain evidence="11">SpSt-34</strain>
        <strain evidence="12">SpSt-69</strain>
    </source>
</reference>
<keyword evidence="8 9" id="KW-0472">Membrane</keyword>
<evidence type="ECO:0000313" key="11">
    <source>
        <dbReference type="EMBL" id="HEN27823.1"/>
    </source>
</evidence>
<evidence type="ECO:0000313" key="12">
    <source>
        <dbReference type="EMBL" id="HGL17726.1"/>
    </source>
</evidence>
<evidence type="ECO:0000256" key="1">
    <source>
        <dbReference type="ARBA" id="ARBA00004141"/>
    </source>
</evidence>
<feature type="transmembrane region" description="Helical" evidence="9">
    <location>
        <begin position="90"/>
        <end position="112"/>
    </location>
</feature>
<evidence type="ECO:0000256" key="8">
    <source>
        <dbReference type="ARBA" id="ARBA00023136"/>
    </source>
</evidence>
<evidence type="ECO:0000256" key="6">
    <source>
        <dbReference type="ARBA" id="ARBA00022692"/>
    </source>
</evidence>
<evidence type="ECO:0000256" key="4">
    <source>
        <dbReference type="ARBA" id="ARBA00022475"/>
    </source>
</evidence>
<dbReference type="GO" id="GO:0005886">
    <property type="term" value="C:plasma membrane"/>
    <property type="evidence" value="ECO:0007669"/>
    <property type="project" value="UniProtKB-SubCell"/>
</dbReference>
<organism evidence="11">
    <name type="scientific">candidate division WOR-3 bacterium</name>
    <dbReference type="NCBI Taxonomy" id="2052148"/>
    <lineage>
        <taxon>Bacteria</taxon>
        <taxon>Bacteria division WOR-3</taxon>
    </lineage>
</organism>
<feature type="transmembrane region" description="Helical" evidence="9">
    <location>
        <begin position="118"/>
        <end position="138"/>
    </location>
</feature>
<comment type="caution">
    <text evidence="11">The sequence shown here is derived from an EMBL/GenBank/DDBJ whole genome shotgun (WGS) entry which is preliminary data.</text>
</comment>
<evidence type="ECO:0000256" key="9">
    <source>
        <dbReference type="SAM" id="Phobius"/>
    </source>
</evidence>
<evidence type="ECO:0000256" key="3">
    <source>
        <dbReference type="ARBA" id="ARBA00006464"/>
    </source>
</evidence>
<dbReference type="EMBL" id="DTDJ01000033">
    <property type="protein sequence ID" value="HGL17726.1"/>
    <property type="molecule type" value="Genomic_DNA"/>
</dbReference>
<dbReference type="GO" id="GO:0016780">
    <property type="term" value="F:phosphotransferase activity, for other substituted phosphate groups"/>
    <property type="evidence" value="ECO:0007669"/>
    <property type="project" value="TreeGrafter"/>
</dbReference>
<sequence>MNIFSKKILKDLVRFFALIVADLSSFYLSVYFAFLTRAFLGRVLENFFTTFRQNLKLYTFFWGLPFLFILVLAFDGLYTERRYFWDEFRAFIKSLVVYFLILFTILSLTRGITKYSRGVLALVPLFLVFLFPLFRYLVNFVLYKLRVREKCQFVGDEKSFEKFKKVVLSDKYAGFELGEPASYVFVATSVRDFDQKLRELQQAYRYVFIFDDAGRFLVSEFASVFPIGKGITMFELQNKLLDPKRMFLKRGIEVVLAVFILPLLLPLIFLIGVAIILDSKGPIFYAQERIGRGGKPFKCLKFRTMYVDADLRLQEILDRDERAREEWQKYFKLKNDPRVTRIGKILRKTSLDELPQIFNILKGEMSFVGPRPVLKKELEEYYKEFSRYYCEVRPGITGLWQISGRNELDYEQRVRLDVWYVLNWSLWLDFVIFIKTIKVVLSGKGAY</sequence>
<proteinExistence type="inferred from homology"/>
<dbReference type="EMBL" id="DSOL01000120">
    <property type="protein sequence ID" value="HEN27823.1"/>
    <property type="molecule type" value="Genomic_DNA"/>
</dbReference>
<feature type="transmembrane region" description="Helical" evidence="9">
    <location>
        <begin position="254"/>
        <end position="277"/>
    </location>
</feature>
<feature type="domain" description="Bacterial sugar transferase" evidence="10">
    <location>
        <begin position="249"/>
        <end position="441"/>
    </location>
</feature>
<keyword evidence="7 9" id="KW-1133">Transmembrane helix</keyword>
<evidence type="ECO:0000259" key="10">
    <source>
        <dbReference type="Pfam" id="PF02397"/>
    </source>
</evidence>
<accession>A0A7C2K4X2</accession>
<feature type="transmembrane region" description="Helical" evidence="9">
    <location>
        <begin position="12"/>
        <end position="40"/>
    </location>
</feature>
<evidence type="ECO:0000256" key="5">
    <source>
        <dbReference type="ARBA" id="ARBA00022679"/>
    </source>
</evidence>